<dbReference type="Proteomes" id="UP000008144">
    <property type="component" value="Chromosome 1"/>
</dbReference>
<proteinExistence type="predicted"/>
<evidence type="ECO:0000313" key="1">
    <source>
        <dbReference type="Ensembl" id="ENSCINP00000034489.1"/>
    </source>
</evidence>
<reference evidence="1" key="4">
    <citation type="submission" date="2025-09" db="UniProtKB">
        <authorList>
            <consortium name="Ensembl"/>
        </authorList>
    </citation>
    <scope>IDENTIFICATION</scope>
</reference>
<dbReference type="HOGENOM" id="CLU_3279183_0_0_1"/>
<evidence type="ECO:0000313" key="2">
    <source>
        <dbReference type="Proteomes" id="UP000008144"/>
    </source>
</evidence>
<dbReference type="Ensembl" id="ENSCINT00000035446.1">
    <property type="protein sequence ID" value="ENSCINP00000034489.1"/>
    <property type="gene ID" value="ENSCING00000022916.1"/>
</dbReference>
<keyword evidence="2" id="KW-1185">Reference proteome</keyword>
<reference evidence="1" key="2">
    <citation type="journal article" date="2008" name="Genome Biol.">
        <title>Improved genome assembly and evidence-based global gene model set for the chordate Ciona intestinalis: new insight into intron and operon populations.</title>
        <authorList>
            <person name="Satou Y."/>
            <person name="Mineta K."/>
            <person name="Ogasawara M."/>
            <person name="Sasakura Y."/>
            <person name="Shoguchi E."/>
            <person name="Ueno K."/>
            <person name="Yamada L."/>
            <person name="Matsumoto J."/>
            <person name="Wasserscheid J."/>
            <person name="Dewar K."/>
            <person name="Wiley G.B."/>
            <person name="Macmil S.L."/>
            <person name="Roe B.A."/>
            <person name="Zeller R.W."/>
            <person name="Hastings K.E."/>
            <person name="Lemaire P."/>
            <person name="Lindquist E."/>
            <person name="Endo T."/>
            <person name="Hotta K."/>
            <person name="Inaba K."/>
        </authorList>
    </citation>
    <scope>NUCLEOTIDE SEQUENCE [LARGE SCALE GENOMIC DNA]</scope>
    <source>
        <strain evidence="1">wild type</strain>
    </source>
</reference>
<dbReference type="EMBL" id="EAAA01000058">
    <property type="status" value="NOT_ANNOTATED_CDS"/>
    <property type="molecule type" value="Genomic_DNA"/>
</dbReference>
<reference evidence="1" key="3">
    <citation type="submission" date="2025-08" db="UniProtKB">
        <authorList>
            <consortium name="Ensembl"/>
        </authorList>
    </citation>
    <scope>IDENTIFICATION</scope>
</reference>
<name>H2XXV5_CIOIN</name>
<reference evidence="2" key="1">
    <citation type="journal article" date="2002" name="Science">
        <title>The draft genome of Ciona intestinalis: insights into chordate and vertebrate origins.</title>
        <authorList>
            <person name="Dehal P."/>
            <person name="Satou Y."/>
            <person name="Campbell R.K."/>
            <person name="Chapman J."/>
            <person name="Degnan B."/>
            <person name="De Tomaso A."/>
            <person name="Davidson B."/>
            <person name="Di Gregorio A."/>
            <person name="Gelpke M."/>
            <person name="Goodstein D.M."/>
            <person name="Harafuji N."/>
            <person name="Hastings K.E."/>
            <person name="Ho I."/>
            <person name="Hotta K."/>
            <person name="Huang W."/>
            <person name="Kawashima T."/>
            <person name="Lemaire P."/>
            <person name="Martinez D."/>
            <person name="Meinertzhagen I.A."/>
            <person name="Necula S."/>
            <person name="Nonaka M."/>
            <person name="Putnam N."/>
            <person name="Rash S."/>
            <person name="Saiga H."/>
            <person name="Satake M."/>
            <person name="Terry A."/>
            <person name="Yamada L."/>
            <person name="Wang H.G."/>
            <person name="Awazu S."/>
            <person name="Azumi K."/>
            <person name="Boore J."/>
            <person name="Branno M."/>
            <person name="Chin-Bow S."/>
            <person name="DeSantis R."/>
            <person name="Doyle S."/>
            <person name="Francino P."/>
            <person name="Keys D.N."/>
            <person name="Haga S."/>
            <person name="Hayashi H."/>
            <person name="Hino K."/>
            <person name="Imai K.S."/>
            <person name="Inaba K."/>
            <person name="Kano S."/>
            <person name="Kobayashi K."/>
            <person name="Kobayashi M."/>
            <person name="Lee B.I."/>
            <person name="Makabe K.W."/>
            <person name="Manohar C."/>
            <person name="Matassi G."/>
            <person name="Medina M."/>
            <person name="Mochizuki Y."/>
            <person name="Mount S."/>
            <person name="Morishita T."/>
            <person name="Miura S."/>
            <person name="Nakayama A."/>
            <person name="Nishizaka S."/>
            <person name="Nomoto H."/>
            <person name="Ohta F."/>
            <person name="Oishi K."/>
            <person name="Rigoutsos I."/>
            <person name="Sano M."/>
            <person name="Sasaki A."/>
            <person name="Sasakura Y."/>
            <person name="Shoguchi E."/>
            <person name="Shin-i T."/>
            <person name="Spagnuolo A."/>
            <person name="Stainier D."/>
            <person name="Suzuki M.M."/>
            <person name="Tassy O."/>
            <person name="Takatori N."/>
            <person name="Tokuoka M."/>
            <person name="Yagi K."/>
            <person name="Yoshizaki F."/>
            <person name="Wada S."/>
            <person name="Zhang C."/>
            <person name="Hyatt P.D."/>
            <person name="Larimer F."/>
            <person name="Detter C."/>
            <person name="Doggett N."/>
            <person name="Glavina T."/>
            <person name="Hawkins T."/>
            <person name="Richardson P."/>
            <person name="Lucas S."/>
            <person name="Kohara Y."/>
            <person name="Levine M."/>
            <person name="Satoh N."/>
            <person name="Rokhsar D.S."/>
        </authorList>
    </citation>
    <scope>NUCLEOTIDE SEQUENCE [LARGE SCALE GENOMIC DNA]</scope>
</reference>
<accession>H2XXV5</accession>
<sequence length="41" mass="4876">MPKQAHTKQKKYIFLNASRFHTSKRRCNQSSVITSRINKKI</sequence>
<dbReference type="InParanoid" id="H2XXV5"/>
<protein>
    <submittedName>
        <fullName evidence="1">Uncharacterized protein</fullName>
    </submittedName>
</protein>
<dbReference type="AlphaFoldDB" id="H2XXV5"/>
<organism evidence="1 2">
    <name type="scientific">Ciona intestinalis</name>
    <name type="common">Transparent sea squirt</name>
    <name type="synonym">Ascidia intestinalis</name>
    <dbReference type="NCBI Taxonomy" id="7719"/>
    <lineage>
        <taxon>Eukaryota</taxon>
        <taxon>Metazoa</taxon>
        <taxon>Chordata</taxon>
        <taxon>Tunicata</taxon>
        <taxon>Ascidiacea</taxon>
        <taxon>Phlebobranchia</taxon>
        <taxon>Cionidae</taxon>
        <taxon>Ciona</taxon>
    </lineage>
</organism>